<reference evidence="2 3" key="1">
    <citation type="submission" date="2015-01" db="EMBL/GenBank/DDBJ databases">
        <title>Evolution of Trichinella species and genotypes.</title>
        <authorList>
            <person name="Korhonen P.K."/>
            <person name="Edoardo P."/>
            <person name="Giuseppe L.R."/>
            <person name="Gasser R.B."/>
        </authorList>
    </citation>
    <scope>NUCLEOTIDE SEQUENCE [LARGE SCALE GENOMIC DNA]</scope>
    <source>
        <strain evidence="2">ISS141</strain>
    </source>
</reference>
<evidence type="ECO:0000313" key="3">
    <source>
        <dbReference type="Proteomes" id="UP000054815"/>
    </source>
</evidence>
<feature type="domain" description="NADAR" evidence="1">
    <location>
        <begin position="31"/>
        <end position="201"/>
    </location>
</feature>
<dbReference type="SUPFAM" id="SSF143990">
    <property type="entry name" value="YbiA-like"/>
    <property type="match status" value="3"/>
</dbReference>
<protein>
    <recommendedName>
        <fullName evidence="1">NADAR domain-containing protein</fullName>
    </recommendedName>
</protein>
<dbReference type="Pfam" id="PF08719">
    <property type="entry name" value="NADAR"/>
    <property type="match status" value="1"/>
</dbReference>
<accession>A0A0V0XNN6</accession>
<dbReference type="Gene3D" id="1.10.357.40">
    <property type="entry name" value="YbiA-like"/>
    <property type="match status" value="3"/>
</dbReference>
<dbReference type="Proteomes" id="UP000054815">
    <property type="component" value="Unassembled WGS sequence"/>
</dbReference>
<proteinExistence type="predicted"/>
<dbReference type="InterPro" id="IPR037238">
    <property type="entry name" value="YbiA-like_sf"/>
</dbReference>
<dbReference type="InterPro" id="IPR012816">
    <property type="entry name" value="NADAR"/>
</dbReference>
<dbReference type="EMBL" id="JYDU01000193">
    <property type="protein sequence ID" value="KRX89578.1"/>
    <property type="molecule type" value="Genomic_DNA"/>
</dbReference>
<organism evidence="2 3">
    <name type="scientific">Trichinella pseudospiralis</name>
    <name type="common">Parasitic roundworm</name>
    <dbReference type="NCBI Taxonomy" id="6337"/>
    <lineage>
        <taxon>Eukaryota</taxon>
        <taxon>Metazoa</taxon>
        <taxon>Ecdysozoa</taxon>
        <taxon>Nematoda</taxon>
        <taxon>Enoplea</taxon>
        <taxon>Dorylaimia</taxon>
        <taxon>Trichinellida</taxon>
        <taxon>Trichinellidae</taxon>
        <taxon>Trichinella</taxon>
    </lineage>
</organism>
<dbReference type="AlphaFoldDB" id="A0A0V0XNN6"/>
<gene>
    <name evidence="2" type="ORF">T4E_1647</name>
</gene>
<dbReference type="CDD" id="cd15457">
    <property type="entry name" value="NADAR"/>
    <property type="match status" value="3"/>
</dbReference>
<sequence length="980" mass="112458">MKQDSSDSHMNSEQSEEFIIIFDHFHILHPAYRSTITDGQQQYRSVEQFWQCRVLLYFNKMETAKLLAMEDSFTVAVSIFLGQLTEIEKSSETSAHEITEVVRTLRREGLYQGYLLRYSQDEEFKKFLLKTSGMPIIYADPIDAEFGIGMSAFDFVQWTMANNIIPQKLLECFRMESNSEAFFKSIGVNQIGRILMIIRDEENISSIGDRMQFTSNEGNMPKFLSSYWFNTVYEFEHFGVTEQFTSLSGAYLPLSIFYPTPIVCKKKRYHSVAHYVYFKWFVEMNCNDKQIELLLTTSNPTYLPVVAKKALSKQESLLNDYKLFINWLEQGLFLKFQQYPSAVSLLMSTGDSLLVETVCGKRDCFLSCGMTEDEFSEFLAVSSVSVYEVFKKMVKPTSVCEKPFNNYCVGRNFSGLTLMRYRQYVCQKKSAAHSGSDNLQSSVESEGSNVAGTKTEEEDVSYALSATTGALDQNVYPFTRHSILHPQYYAPIIQKDTAVIYPSAYHMVFMESCLYFGFPSKARAVLARESSENVFALFNSFISRWRPDVDILMRWNESEFYNLLKTACRLKLEQHADLKQFLKQTGNALLVYCNRLTAGMLNLSVGMCVDDFLNWKNICQVDNVKLTKEMLKPYDKRLCYLGGNRLGFLLMELRKEMMNSENKKLISEEASIDMTMEEALGLAYDDCGVDEASYGAPIQLWRNPYDLLMMSIEEQLKGLADESTAAASSGNSPKLSHSSDMSRCLNEIQRDEATVHDIDENRINEMTDVIDFYHQLNREWRSEMKNIQNSLESLADYNEEVTRDTAFRKSVAEKNSAEEEEEEIALQDTTAGIRKLHNDPNINQNVMFFEAGFMQGLKSGCRSGQFLRVDWTEPKAQSVLNRTWYHLTVRERDSAQSWLASQLKDLSHRSGSRRSLDVRHFVPVQPAEPIRWVEPVLVNLSIRDEVIESITSESLLSKSPTSTSSHAASPCYEYRLKLCD</sequence>
<evidence type="ECO:0000259" key="1">
    <source>
        <dbReference type="Pfam" id="PF08719"/>
    </source>
</evidence>
<evidence type="ECO:0000313" key="2">
    <source>
        <dbReference type="EMBL" id="KRX89578.1"/>
    </source>
</evidence>
<name>A0A0V0XNN6_TRIPS</name>
<comment type="caution">
    <text evidence="2">The sequence shown here is derived from an EMBL/GenBank/DDBJ whole genome shotgun (WGS) entry which is preliminary data.</text>
</comment>